<evidence type="ECO:0008006" key="5">
    <source>
        <dbReference type="Google" id="ProtNLM"/>
    </source>
</evidence>
<name>A0ABP0VX66_9BRYO</name>
<protein>
    <recommendedName>
        <fullName evidence="5">Secreted protein</fullName>
    </recommendedName>
</protein>
<feature type="chain" id="PRO_5045117492" description="Secreted protein" evidence="2">
    <location>
        <begin position="18"/>
        <end position="67"/>
    </location>
</feature>
<dbReference type="Proteomes" id="UP001497444">
    <property type="component" value="Chromosome 11"/>
</dbReference>
<evidence type="ECO:0000313" key="4">
    <source>
        <dbReference type="Proteomes" id="UP001497444"/>
    </source>
</evidence>
<feature type="region of interest" description="Disordered" evidence="1">
    <location>
        <begin position="48"/>
        <end position="67"/>
    </location>
</feature>
<reference evidence="3" key="1">
    <citation type="submission" date="2024-02" db="EMBL/GenBank/DDBJ databases">
        <authorList>
            <consortium name="ELIXIR-Norway"/>
            <consortium name="Elixir Norway"/>
        </authorList>
    </citation>
    <scope>NUCLEOTIDE SEQUENCE</scope>
</reference>
<organism evidence="3 4">
    <name type="scientific">Sphagnum jensenii</name>
    <dbReference type="NCBI Taxonomy" id="128206"/>
    <lineage>
        <taxon>Eukaryota</taxon>
        <taxon>Viridiplantae</taxon>
        <taxon>Streptophyta</taxon>
        <taxon>Embryophyta</taxon>
        <taxon>Bryophyta</taxon>
        <taxon>Sphagnophytina</taxon>
        <taxon>Sphagnopsida</taxon>
        <taxon>Sphagnales</taxon>
        <taxon>Sphagnaceae</taxon>
        <taxon>Sphagnum</taxon>
    </lineage>
</organism>
<sequence length="67" mass="7291">MNCIHFTLTTSLLVVASVPVCPSNNAKESAVRNTSLLLRSRRQFGIERDDGGVSCSNLQGGRNETLR</sequence>
<proteinExistence type="predicted"/>
<evidence type="ECO:0000313" key="3">
    <source>
        <dbReference type="EMBL" id="CAK9258481.1"/>
    </source>
</evidence>
<keyword evidence="4" id="KW-1185">Reference proteome</keyword>
<feature type="compositionally biased region" description="Polar residues" evidence="1">
    <location>
        <begin position="54"/>
        <end position="67"/>
    </location>
</feature>
<evidence type="ECO:0000256" key="2">
    <source>
        <dbReference type="SAM" id="SignalP"/>
    </source>
</evidence>
<dbReference type="EMBL" id="OZ020106">
    <property type="protein sequence ID" value="CAK9258481.1"/>
    <property type="molecule type" value="Genomic_DNA"/>
</dbReference>
<evidence type="ECO:0000256" key="1">
    <source>
        <dbReference type="SAM" id="MobiDB-lite"/>
    </source>
</evidence>
<keyword evidence="2" id="KW-0732">Signal</keyword>
<gene>
    <name evidence="3" type="ORF">CSSPJE1EN1_LOCUS3959</name>
</gene>
<feature type="signal peptide" evidence="2">
    <location>
        <begin position="1"/>
        <end position="17"/>
    </location>
</feature>
<accession>A0ABP0VX66</accession>